<evidence type="ECO:0000313" key="1">
    <source>
        <dbReference type="EMBL" id="CDG97390.1"/>
    </source>
</evidence>
<reference evidence="1" key="1">
    <citation type="submission" date="2013-07" db="EMBL/GenBank/DDBJ databases">
        <title>Sub-species coevolution in mutualistic symbiosis.</title>
        <authorList>
            <person name="Murfin K."/>
            <person name="Klassen J."/>
            <person name="Lee M."/>
            <person name="Forst S."/>
            <person name="Stock P."/>
            <person name="Goodrich-Blair H."/>
        </authorList>
    </citation>
    <scope>NUCLEOTIDE SEQUENCE [LARGE SCALE GENOMIC DNA]</scope>
    <source>
        <strain evidence="1">Puntauvense</strain>
    </source>
</reference>
<dbReference type="HOGENOM" id="CLU_2866793_0_0_6"/>
<name>A0A077NHM8_XENBV</name>
<proteinExistence type="predicted"/>
<dbReference type="Proteomes" id="UP000028511">
    <property type="component" value="Unassembled WGS sequence"/>
</dbReference>
<dbReference type="EMBL" id="CBSW010000179">
    <property type="protein sequence ID" value="CDG97390.1"/>
    <property type="molecule type" value="Genomic_DNA"/>
</dbReference>
<gene>
    <name evidence="1" type="ORF">XBP1_260003</name>
</gene>
<dbReference type="AlphaFoldDB" id="A0A077NHM8"/>
<evidence type="ECO:0000313" key="2">
    <source>
        <dbReference type="Proteomes" id="UP000028511"/>
    </source>
</evidence>
<organism evidence="1 2">
    <name type="scientific">Xenorhabdus bovienii str. puntauvense</name>
    <dbReference type="NCBI Taxonomy" id="1398201"/>
    <lineage>
        <taxon>Bacteria</taxon>
        <taxon>Pseudomonadati</taxon>
        <taxon>Pseudomonadota</taxon>
        <taxon>Gammaproteobacteria</taxon>
        <taxon>Enterobacterales</taxon>
        <taxon>Morganellaceae</taxon>
        <taxon>Xenorhabdus</taxon>
    </lineage>
</organism>
<protein>
    <submittedName>
        <fullName evidence="1">Uncharacterized protein</fullName>
    </submittedName>
</protein>
<comment type="caution">
    <text evidence="1">The sequence shown here is derived from an EMBL/GenBank/DDBJ whole genome shotgun (WGS) entry which is preliminary data.</text>
</comment>
<sequence>MLTILTKFVIHQRPIDVIKDRAKHLIKTNSITISYKNVKYTRRLSTCCFVGCVHSPQLHSYLCS</sequence>
<accession>A0A077NHM8</accession>